<reference evidence="1" key="1">
    <citation type="journal article" date="2023" name="G3 (Bethesda)">
        <title>A reference genome for the long-term kleptoplast-retaining sea slug Elysia crispata morphotype clarki.</title>
        <authorList>
            <person name="Eastman K.E."/>
            <person name="Pendleton A.L."/>
            <person name="Shaikh M.A."/>
            <person name="Suttiyut T."/>
            <person name="Ogas R."/>
            <person name="Tomko P."/>
            <person name="Gavelis G."/>
            <person name="Widhalm J.R."/>
            <person name="Wisecaver J.H."/>
        </authorList>
    </citation>
    <scope>NUCLEOTIDE SEQUENCE</scope>
    <source>
        <strain evidence="1">ECLA1</strain>
    </source>
</reference>
<proteinExistence type="predicted"/>
<keyword evidence="2" id="KW-1185">Reference proteome</keyword>
<accession>A0AAE1DSY7</accession>
<gene>
    <name evidence="1" type="ORF">RRG08_021430</name>
</gene>
<evidence type="ECO:0000313" key="1">
    <source>
        <dbReference type="EMBL" id="KAK3781784.1"/>
    </source>
</evidence>
<name>A0AAE1DSY7_9GAST</name>
<organism evidence="1 2">
    <name type="scientific">Elysia crispata</name>
    <name type="common">lettuce slug</name>
    <dbReference type="NCBI Taxonomy" id="231223"/>
    <lineage>
        <taxon>Eukaryota</taxon>
        <taxon>Metazoa</taxon>
        <taxon>Spiralia</taxon>
        <taxon>Lophotrochozoa</taxon>
        <taxon>Mollusca</taxon>
        <taxon>Gastropoda</taxon>
        <taxon>Heterobranchia</taxon>
        <taxon>Euthyneura</taxon>
        <taxon>Panpulmonata</taxon>
        <taxon>Sacoglossa</taxon>
        <taxon>Placobranchoidea</taxon>
        <taxon>Plakobranchidae</taxon>
        <taxon>Elysia</taxon>
    </lineage>
</organism>
<evidence type="ECO:0000313" key="2">
    <source>
        <dbReference type="Proteomes" id="UP001283361"/>
    </source>
</evidence>
<dbReference type="AlphaFoldDB" id="A0AAE1DSY7"/>
<sequence length="162" mass="18767">MNPAVTEWSSRTRAQVYLKTYTLIALVPEPLYLTACLSEYYMQSLLTQYRYPRLDLRYCRIYPFLHSVYNSQTPFSDICSSTLTHSQLSACYMTMCLLTSEDSRGQRRERFPWTSPQVPARYQTISACQASHYHSDRSAMTPGHSARLSEYHKVSGCLVYES</sequence>
<dbReference type="EMBL" id="JAWDGP010002600">
    <property type="protein sequence ID" value="KAK3781784.1"/>
    <property type="molecule type" value="Genomic_DNA"/>
</dbReference>
<dbReference type="Proteomes" id="UP001283361">
    <property type="component" value="Unassembled WGS sequence"/>
</dbReference>
<protein>
    <submittedName>
        <fullName evidence="1">Uncharacterized protein</fullName>
    </submittedName>
</protein>
<comment type="caution">
    <text evidence="1">The sequence shown here is derived from an EMBL/GenBank/DDBJ whole genome shotgun (WGS) entry which is preliminary data.</text>
</comment>